<proteinExistence type="predicted"/>
<dbReference type="SMART" id="SM00612">
    <property type="entry name" value="Kelch"/>
    <property type="match status" value="3"/>
</dbReference>
<dbReference type="InterPro" id="IPR015915">
    <property type="entry name" value="Kelch-typ_b-propeller"/>
</dbReference>
<feature type="domain" description="F-box" evidence="3">
    <location>
        <begin position="46"/>
        <end position="84"/>
    </location>
</feature>
<dbReference type="Pfam" id="PF00646">
    <property type="entry name" value="F-box"/>
    <property type="match status" value="1"/>
</dbReference>
<dbReference type="PANTHER" id="PTHR46344:SF1">
    <property type="entry name" value="OS02G0504900 PROTEIN"/>
    <property type="match status" value="1"/>
</dbReference>
<evidence type="ECO:0000256" key="2">
    <source>
        <dbReference type="ARBA" id="ARBA00022737"/>
    </source>
</evidence>
<dbReference type="STRING" id="906689.A0A2I0XJ79"/>
<reference evidence="4 5" key="2">
    <citation type="journal article" date="2017" name="Nature">
        <title>The Apostasia genome and the evolution of orchids.</title>
        <authorList>
            <person name="Zhang G.Q."/>
            <person name="Liu K.W."/>
            <person name="Li Z."/>
            <person name="Lohaus R."/>
            <person name="Hsiao Y.Y."/>
            <person name="Niu S.C."/>
            <person name="Wang J.Y."/>
            <person name="Lin Y.C."/>
            <person name="Xu Q."/>
            <person name="Chen L.J."/>
            <person name="Yoshida K."/>
            <person name="Fujiwara S."/>
            <person name="Wang Z.W."/>
            <person name="Zhang Y.Q."/>
            <person name="Mitsuda N."/>
            <person name="Wang M."/>
            <person name="Liu G.H."/>
            <person name="Pecoraro L."/>
            <person name="Huang H.X."/>
            <person name="Xiao X.J."/>
            <person name="Lin M."/>
            <person name="Wu X.Y."/>
            <person name="Wu W.L."/>
            <person name="Chen Y.Y."/>
            <person name="Chang S.B."/>
            <person name="Sakamoto S."/>
            <person name="Ohme-Takagi M."/>
            <person name="Yagi M."/>
            <person name="Zeng S.J."/>
            <person name="Shen C.Y."/>
            <person name="Yeh C.M."/>
            <person name="Luo Y.B."/>
            <person name="Tsai W.C."/>
            <person name="Van de Peer Y."/>
            <person name="Liu Z.J."/>
        </authorList>
    </citation>
    <scope>NUCLEOTIDE SEQUENCE [LARGE SCALE GENOMIC DNA]</scope>
    <source>
        <tissue evidence="4">The whole plant</tissue>
    </source>
</reference>
<keyword evidence="5" id="KW-1185">Reference proteome</keyword>
<dbReference type="SUPFAM" id="SSF81383">
    <property type="entry name" value="F-box domain"/>
    <property type="match status" value="1"/>
</dbReference>
<evidence type="ECO:0000313" key="4">
    <source>
        <dbReference type="EMBL" id="PKU87961.1"/>
    </source>
</evidence>
<dbReference type="CDD" id="cd22152">
    <property type="entry name" value="F-box_AtAFR-like"/>
    <property type="match status" value="1"/>
</dbReference>
<dbReference type="InterPro" id="IPR006652">
    <property type="entry name" value="Kelch_1"/>
</dbReference>
<dbReference type="Gene3D" id="2.120.10.80">
    <property type="entry name" value="Kelch-type beta propeller"/>
    <property type="match status" value="1"/>
</dbReference>
<accession>A0A2I0XJ79</accession>
<gene>
    <name evidence="4" type="ORF">MA16_Dca007903</name>
</gene>
<dbReference type="Pfam" id="PF24681">
    <property type="entry name" value="Kelch_KLHDC2_KLHL20_DRC7"/>
    <property type="match status" value="1"/>
</dbReference>
<name>A0A2I0XJ79_9ASPA</name>
<dbReference type="OrthoDB" id="45365at2759"/>
<keyword evidence="2" id="KW-0677">Repeat</keyword>
<dbReference type="InterPro" id="IPR036047">
    <property type="entry name" value="F-box-like_dom_sf"/>
</dbReference>
<evidence type="ECO:0000259" key="3">
    <source>
        <dbReference type="Pfam" id="PF00646"/>
    </source>
</evidence>
<evidence type="ECO:0000256" key="1">
    <source>
        <dbReference type="ARBA" id="ARBA00022441"/>
    </source>
</evidence>
<dbReference type="PANTHER" id="PTHR46344">
    <property type="entry name" value="OS02G0202900 PROTEIN"/>
    <property type="match status" value="1"/>
</dbReference>
<organism evidence="4 5">
    <name type="scientific">Dendrobium catenatum</name>
    <dbReference type="NCBI Taxonomy" id="906689"/>
    <lineage>
        <taxon>Eukaryota</taxon>
        <taxon>Viridiplantae</taxon>
        <taxon>Streptophyta</taxon>
        <taxon>Embryophyta</taxon>
        <taxon>Tracheophyta</taxon>
        <taxon>Spermatophyta</taxon>
        <taxon>Magnoliopsida</taxon>
        <taxon>Liliopsida</taxon>
        <taxon>Asparagales</taxon>
        <taxon>Orchidaceae</taxon>
        <taxon>Epidendroideae</taxon>
        <taxon>Malaxideae</taxon>
        <taxon>Dendrobiinae</taxon>
        <taxon>Dendrobium</taxon>
    </lineage>
</organism>
<sequence>MPDLAGVMKRVVESEMCFSTAVQHNSKISNRLNQQSLHDSFCSILPGLPDDIAMFCLALIPRKYTPIMGAVCKRWRMFIQSKDFIPVRKETGMLEEWLYFLTSDIDGKGSHWEVMSSLEGKTWMLPPMPGSVKAGFSTVVFDGKLLVIGGFSVNDGIQSTSADVYQYDARLNRWTMLAKMNVARYDFACTEVNGMIYAVGGYGSDGESLSIAEVYDPDMNEWTLIENLRRPRYGCFACSFGGKLYVMGGRSSFTIGNSRFVDVYSPEGHSWCEMKNPGCVMVTAHAVLGKQLFCMEWKNQRMLAIFDPADNSWRKIPVPLTGSSTIGFQFGILDDKLLLFSLEEDPGYGTLIYDPAAPAGSEWHTSSLKLSGPCLCTATIKA</sequence>
<dbReference type="EMBL" id="KZ501830">
    <property type="protein sequence ID" value="PKU87961.1"/>
    <property type="molecule type" value="Genomic_DNA"/>
</dbReference>
<protein>
    <submittedName>
        <fullName evidence="4">F-box/kelch-repeat protein</fullName>
    </submittedName>
</protein>
<reference evidence="4 5" key="1">
    <citation type="journal article" date="2016" name="Sci. Rep.">
        <title>The Dendrobium catenatum Lindl. genome sequence provides insights into polysaccharide synthase, floral development and adaptive evolution.</title>
        <authorList>
            <person name="Zhang G.Q."/>
            <person name="Xu Q."/>
            <person name="Bian C."/>
            <person name="Tsai W.C."/>
            <person name="Yeh C.M."/>
            <person name="Liu K.W."/>
            <person name="Yoshida K."/>
            <person name="Zhang L.S."/>
            <person name="Chang S.B."/>
            <person name="Chen F."/>
            <person name="Shi Y."/>
            <person name="Su Y.Y."/>
            <person name="Zhang Y.Q."/>
            <person name="Chen L.J."/>
            <person name="Yin Y."/>
            <person name="Lin M."/>
            <person name="Huang H."/>
            <person name="Deng H."/>
            <person name="Wang Z.W."/>
            <person name="Zhu S.L."/>
            <person name="Zhao X."/>
            <person name="Deng C."/>
            <person name="Niu S.C."/>
            <person name="Huang J."/>
            <person name="Wang M."/>
            <person name="Liu G.H."/>
            <person name="Yang H.J."/>
            <person name="Xiao X.J."/>
            <person name="Hsiao Y.Y."/>
            <person name="Wu W.L."/>
            <person name="Chen Y.Y."/>
            <person name="Mitsuda N."/>
            <person name="Ohme-Takagi M."/>
            <person name="Luo Y.B."/>
            <person name="Van de Peer Y."/>
            <person name="Liu Z.J."/>
        </authorList>
    </citation>
    <scope>NUCLEOTIDE SEQUENCE [LARGE SCALE GENOMIC DNA]</scope>
    <source>
        <tissue evidence="4">The whole plant</tissue>
    </source>
</reference>
<dbReference type="Proteomes" id="UP000233837">
    <property type="component" value="Unassembled WGS sequence"/>
</dbReference>
<keyword evidence="1" id="KW-0880">Kelch repeat</keyword>
<dbReference type="SUPFAM" id="SSF117281">
    <property type="entry name" value="Kelch motif"/>
    <property type="match status" value="1"/>
</dbReference>
<dbReference type="InterPro" id="IPR001810">
    <property type="entry name" value="F-box_dom"/>
</dbReference>
<dbReference type="AlphaFoldDB" id="A0A2I0XJ79"/>
<evidence type="ECO:0000313" key="5">
    <source>
        <dbReference type="Proteomes" id="UP000233837"/>
    </source>
</evidence>